<proteinExistence type="predicted"/>
<feature type="region of interest" description="Disordered" evidence="2">
    <location>
        <begin position="173"/>
        <end position="200"/>
    </location>
</feature>
<protein>
    <submittedName>
        <fullName evidence="3">Uncharacterized protein</fullName>
    </submittedName>
</protein>
<feature type="compositionally biased region" description="Acidic residues" evidence="2">
    <location>
        <begin position="472"/>
        <end position="502"/>
    </location>
</feature>
<reference evidence="3" key="2">
    <citation type="submission" date="2020-02" db="EMBL/GenBank/DDBJ databases">
        <authorList>
            <person name="Gilchrist C.L.M."/>
            <person name="Chooi Y.-H."/>
        </authorList>
    </citation>
    <scope>NUCLEOTIDE SEQUENCE</scope>
    <source>
        <strain evidence="3">MST-FP2251</strain>
    </source>
</reference>
<reference evidence="3" key="1">
    <citation type="journal article" date="2019" name="Beilstein J. Org. Chem.">
        <title>Nanangenines: drimane sesquiterpenoids as the dominant metabolite cohort of a novel Australian fungus, Aspergillus nanangensis.</title>
        <authorList>
            <person name="Lacey H.J."/>
            <person name="Gilchrist C.L.M."/>
            <person name="Crombie A."/>
            <person name="Kalaitzis J.A."/>
            <person name="Vuong D."/>
            <person name="Rutledge P.J."/>
            <person name="Turner P."/>
            <person name="Pitt J.I."/>
            <person name="Lacey E."/>
            <person name="Chooi Y.H."/>
            <person name="Piggott A.M."/>
        </authorList>
    </citation>
    <scope>NUCLEOTIDE SEQUENCE</scope>
    <source>
        <strain evidence="3">MST-FP2251</strain>
    </source>
</reference>
<feature type="region of interest" description="Disordered" evidence="2">
    <location>
        <begin position="1"/>
        <end position="94"/>
    </location>
</feature>
<dbReference type="Proteomes" id="UP001194746">
    <property type="component" value="Unassembled WGS sequence"/>
</dbReference>
<feature type="coiled-coil region" evidence="1">
    <location>
        <begin position="331"/>
        <end position="365"/>
    </location>
</feature>
<gene>
    <name evidence="3" type="ORF">FE257_003888</name>
</gene>
<feature type="compositionally biased region" description="Basic and acidic residues" evidence="2">
    <location>
        <begin position="684"/>
        <end position="696"/>
    </location>
</feature>
<feature type="region of interest" description="Disordered" evidence="2">
    <location>
        <begin position="458"/>
        <end position="605"/>
    </location>
</feature>
<comment type="caution">
    <text evidence="3">The sequence shown here is derived from an EMBL/GenBank/DDBJ whole genome shotgun (WGS) entry which is preliminary data.</text>
</comment>
<accession>A0AAD4GPB3</accession>
<evidence type="ECO:0000313" key="4">
    <source>
        <dbReference type="Proteomes" id="UP001194746"/>
    </source>
</evidence>
<keyword evidence="1" id="KW-0175">Coiled coil</keyword>
<feature type="compositionally biased region" description="Polar residues" evidence="2">
    <location>
        <begin position="647"/>
        <end position="660"/>
    </location>
</feature>
<feature type="compositionally biased region" description="Polar residues" evidence="2">
    <location>
        <begin position="285"/>
        <end position="297"/>
    </location>
</feature>
<dbReference type="PANTHER" id="PTHR42041">
    <property type="entry name" value="DNA ENDONUCLEASE ACTIVATOR CTP1 C-TERMINAL DOMAIN-CONTAINING PROTEIN"/>
    <property type="match status" value="1"/>
</dbReference>
<keyword evidence="4" id="KW-1185">Reference proteome</keyword>
<sequence length="705" mass="79488">MDSPSSARSSPSKAFGNPFYSPTKALNPLSPQRMNQQNMPDSPTNHTSPLNYQRKTRGISDVQSKVAFLNGLSKKGSPAGSQSQAQSSGNPAALQRAILGREEAESQLANVSAQLSEAQSRERRISERLESLLEELQSAKERQAHERNVFEKEIRKSRKEAFRAGSSLVKLQEDLRQSKTESKGLKDEVRAERESKEKAKQEAFERAYALAGLIEEMEVLKERLRTAEAIADANTRTTRLEARAREIPTKDVGRMSLAEGDLDLLATPKARRPLKRPAEEPIKSPSETNADANSVQETPPKKARLSEMSLEEKLKAGMSLREIFEQEPVELPRDLSEADELREKVEELEELIQHHESVRDEAYTQIEYMRWECSVRLCQCRIDEEKAKDDLRRQLAGPNEPRKIFPSSAEMIRRHEESFKICLHEAHPIEAVKEEPELETEQDPLGKKAVEYKQEVNTEELELNNGNHPVEEENPKDEEVEFDEEIVEEDVFEDDAEEDPDAEPLVTFSPATGTFHTIPSPARQSPRKQPEDLISPRKRGFIAQPQFQSPLAKHAPERQRSPEVAAKSDVPFQACEPQPHNSPGVVDVPWDYPMPKRSSGQPRKEAPEFKIPLRNEPVLQNPAAAVPDAPINREDALAQIRARRGRTNTMKRSVSASEGTFRSGGMGVTPVRVARRIPGVQNAEKSKTDVRSRRDLSAPVRMFHR</sequence>
<evidence type="ECO:0000313" key="3">
    <source>
        <dbReference type="EMBL" id="KAF9883168.1"/>
    </source>
</evidence>
<feature type="compositionally biased region" description="Low complexity" evidence="2">
    <location>
        <begin position="76"/>
        <end position="93"/>
    </location>
</feature>
<feature type="compositionally biased region" description="Low complexity" evidence="2">
    <location>
        <begin position="1"/>
        <end position="12"/>
    </location>
</feature>
<name>A0AAD4GPB3_ASPNN</name>
<dbReference type="PANTHER" id="PTHR42041:SF1">
    <property type="entry name" value="DNA ENDONUCLEASE ACTIVATOR CTP1 C-TERMINAL DOMAIN-CONTAINING PROTEIN"/>
    <property type="match status" value="1"/>
</dbReference>
<dbReference type="AlphaFoldDB" id="A0AAD4GPB3"/>
<feature type="region of interest" description="Disordered" evidence="2">
    <location>
        <begin position="642"/>
        <end position="705"/>
    </location>
</feature>
<evidence type="ECO:0000256" key="1">
    <source>
        <dbReference type="SAM" id="Coils"/>
    </source>
</evidence>
<evidence type="ECO:0000256" key="2">
    <source>
        <dbReference type="SAM" id="MobiDB-lite"/>
    </source>
</evidence>
<feature type="compositionally biased region" description="Polar residues" evidence="2">
    <location>
        <begin position="29"/>
        <end position="53"/>
    </location>
</feature>
<organism evidence="3 4">
    <name type="scientific">Aspergillus nanangensis</name>
    <dbReference type="NCBI Taxonomy" id="2582783"/>
    <lineage>
        <taxon>Eukaryota</taxon>
        <taxon>Fungi</taxon>
        <taxon>Dikarya</taxon>
        <taxon>Ascomycota</taxon>
        <taxon>Pezizomycotina</taxon>
        <taxon>Eurotiomycetes</taxon>
        <taxon>Eurotiomycetidae</taxon>
        <taxon>Eurotiales</taxon>
        <taxon>Aspergillaceae</taxon>
        <taxon>Aspergillus</taxon>
        <taxon>Aspergillus subgen. Circumdati</taxon>
    </lineage>
</organism>
<feature type="region of interest" description="Disordered" evidence="2">
    <location>
        <begin position="269"/>
        <end position="305"/>
    </location>
</feature>
<dbReference type="EMBL" id="VCAU01000179">
    <property type="protein sequence ID" value="KAF9883168.1"/>
    <property type="molecule type" value="Genomic_DNA"/>
</dbReference>